<dbReference type="Proteomes" id="UP000319499">
    <property type="component" value="Unassembled WGS sequence"/>
</dbReference>
<proteinExistence type="predicted"/>
<evidence type="ECO:0008006" key="4">
    <source>
        <dbReference type="Google" id="ProtNLM"/>
    </source>
</evidence>
<dbReference type="OrthoDB" id="9963767at2"/>
<keyword evidence="1" id="KW-1133">Transmembrane helix</keyword>
<evidence type="ECO:0000313" key="2">
    <source>
        <dbReference type="EMBL" id="TWP31162.1"/>
    </source>
</evidence>
<sequence length="167" mass="19589">MNIFRVLLGVIFFFLFFSCNTRKKTVTKESVKTIHDTLIKRDSIIVEREKVILLPSINTDVISSPCDSIGKLKVIERIIKIPYGEVKVNTKGDNLKIQVKTDSISSLYEKVYRERNSSQLTEINELRIENEKLKITPFNWWKWIGWISIGFNFIFIGILIKNRFFLN</sequence>
<accession>A0A563DMB4</accession>
<keyword evidence="3" id="KW-1185">Reference proteome</keyword>
<dbReference type="PROSITE" id="PS51257">
    <property type="entry name" value="PROKAR_LIPOPROTEIN"/>
    <property type="match status" value="1"/>
</dbReference>
<dbReference type="AlphaFoldDB" id="A0A563DMB4"/>
<reference evidence="2 3" key="1">
    <citation type="submission" date="2019-02" db="EMBL/GenBank/DDBJ databases">
        <title>Apibacter muscae sp. nov.: a novel member of the house fly microbiota.</title>
        <authorList>
            <person name="Park R."/>
        </authorList>
    </citation>
    <scope>NUCLEOTIDE SEQUENCE [LARGE SCALE GENOMIC DNA]</scope>
    <source>
        <strain evidence="2 3">AL1</strain>
    </source>
</reference>
<evidence type="ECO:0000256" key="1">
    <source>
        <dbReference type="SAM" id="Phobius"/>
    </source>
</evidence>
<keyword evidence="1" id="KW-0472">Membrane</keyword>
<organism evidence="2 3">
    <name type="scientific">Apibacter muscae</name>
    <dbReference type="NCBI Taxonomy" id="2509004"/>
    <lineage>
        <taxon>Bacteria</taxon>
        <taxon>Pseudomonadati</taxon>
        <taxon>Bacteroidota</taxon>
        <taxon>Flavobacteriia</taxon>
        <taxon>Flavobacteriales</taxon>
        <taxon>Weeksellaceae</taxon>
        <taxon>Apibacter</taxon>
    </lineage>
</organism>
<name>A0A563DMB4_9FLAO</name>
<evidence type="ECO:0000313" key="3">
    <source>
        <dbReference type="Proteomes" id="UP000319499"/>
    </source>
</evidence>
<feature type="transmembrane region" description="Helical" evidence="1">
    <location>
        <begin position="140"/>
        <end position="160"/>
    </location>
</feature>
<dbReference type="RefSeq" id="WP_146291053.1">
    <property type="nucleotide sequence ID" value="NZ_SELH01000008.1"/>
</dbReference>
<dbReference type="EMBL" id="SELH01000008">
    <property type="protein sequence ID" value="TWP31162.1"/>
    <property type="molecule type" value="Genomic_DNA"/>
</dbReference>
<comment type="caution">
    <text evidence="2">The sequence shown here is derived from an EMBL/GenBank/DDBJ whole genome shotgun (WGS) entry which is preliminary data.</text>
</comment>
<keyword evidence="1" id="KW-0812">Transmembrane</keyword>
<gene>
    <name evidence="2" type="ORF">ETU09_00090</name>
</gene>
<protein>
    <recommendedName>
        <fullName evidence="4">Lipoprotein</fullName>
    </recommendedName>
</protein>